<dbReference type="EMBL" id="SMOL01000252">
    <property type="protein sequence ID" value="KAB2621030.1"/>
    <property type="molecule type" value="Genomic_DNA"/>
</dbReference>
<gene>
    <name evidence="1" type="ORF">D8674_039843</name>
</gene>
<name>A0A5N5H6L9_9ROSA</name>
<reference evidence="1 2" key="2">
    <citation type="submission" date="2019-11" db="EMBL/GenBank/DDBJ databases">
        <title>A de novo genome assembly of a pear dwarfing rootstock.</title>
        <authorList>
            <person name="Wang F."/>
            <person name="Wang J."/>
            <person name="Li S."/>
            <person name="Zhang Y."/>
            <person name="Fang M."/>
            <person name="Ma L."/>
            <person name="Zhao Y."/>
            <person name="Jiang S."/>
        </authorList>
    </citation>
    <scope>NUCLEOTIDE SEQUENCE [LARGE SCALE GENOMIC DNA]</scope>
    <source>
        <strain evidence="1">S2</strain>
        <tissue evidence="1">Leaf</tissue>
    </source>
</reference>
<evidence type="ECO:0000313" key="2">
    <source>
        <dbReference type="Proteomes" id="UP000327157"/>
    </source>
</evidence>
<proteinExistence type="predicted"/>
<organism evidence="1 2">
    <name type="scientific">Pyrus ussuriensis x Pyrus communis</name>
    <dbReference type="NCBI Taxonomy" id="2448454"/>
    <lineage>
        <taxon>Eukaryota</taxon>
        <taxon>Viridiplantae</taxon>
        <taxon>Streptophyta</taxon>
        <taxon>Embryophyta</taxon>
        <taxon>Tracheophyta</taxon>
        <taxon>Spermatophyta</taxon>
        <taxon>Magnoliopsida</taxon>
        <taxon>eudicotyledons</taxon>
        <taxon>Gunneridae</taxon>
        <taxon>Pentapetalae</taxon>
        <taxon>rosids</taxon>
        <taxon>fabids</taxon>
        <taxon>Rosales</taxon>
        <taxon>Rosaceae</taxon>
        <taxon>Amygdaloideae</taxon>
        <taxon>Maleae</taxon>
        <taxon>Pyrus</taxon>
    </lineage>
</organism>
<accession>A0A5N5H6L9</accession>
<keyword evidence="2" id="KW-1185">Reference proteome</keyword>
<reference evidence="1 2" key="1">
    <citation type="submission" date="2019-09" db="EMBL/GenBank/DDBJ databases">
        <authorList>
            <person name="Ou C."/>
        </authorList>
    </citation>
    <scope>NUCLEOTIDE SEQUENCE [LARGE SCALE GENOMIC DNA]</scope>
    <source>
        <strain evidence="1">S2</strain>
        <tissue evidence="1">Leaf</tissue>
    </source>
</reference>
<comment type="caution">
    <text evidence="1">The sequence shown here is derived from an EMBL/GenBank/DDBJ whole genome shotgun (WGS) entry which is preliminary data.</text>
</comment>
<protein>
    <submittedName>
        <fullName evidence="1">Mannitol dehydrogenase</fullName>
    </submittedName>
</protein>
<dbReference type="AlphaFoldDB" id="A0A5N5H6L9"/>
<sequence length="72" mass="8146">MQNLHLNVQCVPDVNDKTISNVSFDKTLHNGVCIINWYNFDICCYIVLSCKINHLLGLLHSSNGTTSYYLSP</sequence>
<dbReference type="Proteomes" id="UP000327157">
    <property type="component" value="Unassembled WGS sequence"/>
</dbReference>
<evidence type="ECO:0000313" key="1">
    <source>
        <dbReference type="EMBL" id="KAB2621030.1"/>
    </source>
</evidence>